<evidence type="ECO:0000259" key="1">
    <source>
        <dbReference type="SMART" id="SM00852"/>
    </source>
</evidence>
<sequence>MNFYAVIIGTEILNGRRVDKHFAFLQTELAKYGHTLFASFTIKDDKELMKRTYNMIKNDANAVMFSFGGIGATPDDLTREIASEIFRESKVVTNAQFKQDIIDRFAEDAYPYRIHMADLPPNAELLKNPVNNMSGFALDKRYFFVPGFPSMAHPMICEVIKKYFSQKKESYRYTLLAKTSENTLISIMEQIPSHIELSSLPIFIDNMPNVELSLSGEKREDVLDYFKLFEEKLNEKNIPYTILQ</sequence>
<dbReference type="EMBL" id="FPHH01000137">
    <property type="protein sequence ID" value="SFV70242.1"/>
    <property type="molecule type" value="Genomic_DNA"/>
</dbReference>
<dbReference type="PANTHER" id="PTHR13939:SF0">
    <property type="entry name" value="NMN AMIDOHYDROLASE-LIKE PROTEIN YFAY"/>
    <property type="match status" value="1"/>
</dbReference>
<dbReference type="InterPro" id="IPR001453">
    <property type="entry name" value="MoaB/Mog_dom"/>
</dbReference>
<proteinExistence type="predicted"/>
<feature type="domain" description="MoaB/Mog" evidence="1">
    <location>
        <begin position="4"/>
        <end position="167"/>
    </location>
</feature>
<organism evidence="2">
    <name type="scientific">hydrothermal vent metagenome</name>
    <dbReference type="NCBI Taxonomy" id="652676"/>
    <lineage>
        <taxon>unclassified sequences</taxon>
        <taxon>metagenomes</taxon>
        <taxon>ecological metagenomes</taxon>
    </lineage>
</organism>
<dbReference type="InterPro" id="IPR050101">
    <property type="entry name" value="CinA"/>
</dbReference>
<name>A0A1W1CX57_9ZZZZ</name>
<dbReference type="PANTHER" id="PTHR13939">
    <property type="entry name" value="NICOTINAMIDE-NUCLEOTIDE AMIDOHYDROLASE PNCC"/>
    <property type="match status" value="1"/>
</dbReference>
<accession>A0A1W1CX57</accession>
<dbReference type="Gene3D" id="3.40.980.10">
    <property type="entry name" value="MoaB/Mog-like domain"/>
    <property type="match status" value="1"/>
</dbReference>
<gene>
    <name evidence="2" type="ORF">MNB_SM-5-1382</name>
</gene>
<dbReference type="SMART" id="SM00852">
    <property type="entry name" value="MoCF_biosynth"/>
    <property type="match status" value="1"/>
</dbReference>
<reference evidence="2" key="1">
    <citation type="submission" date="2016-10" db="EMBL/GenBank/DDBJ databases">
        <authorList>
            <person name="de Groot N.N."/>
        </authorList>
    </citation>
    <scope>NUCLEOTIDE SEQUENCE</scope>
</reference>
<dbReference type="AlphaFoldDB" id="A0A1W1CX57"/>
<dbReference type="InterPro" id="IPR036425">
    <property type="entry name" value="MoaB/Mog-like_dom_sf"/>
</dbReference>
<dbReference type="Pfam" id="PF00994">
    <property type="entry name" value="MoCF_biosynth"/>
    <property type="match status" value="1"/>
</dbReference>
<evidence type="ECO:0000313" key="2">
    <source>
        <dbReference type="EMBL" id="SFV70242.1"/>
    </source>
</evidence>
<protein>
    <submittedName>
        <fullName evidence="2">Molybdenum cofactor biosynthesis protein MoaB</fullName>
    </submittedName>
</protein>
<dbReference type="SUPFAM" id="SSF53218">
    <property type="entry name" value="Molybdenum cofactor biosynthesis proteins"/>
    <property type="match status" value="1"/>
</dbReference>